<dbReference type="Proteomes" id="UP000515811">
    <property type="component" value="Chromosome"/>
</dbReference>
<dbReference type="InterPro" id="IPR045584">
    <property type="entry name" value="Pilin-like"/>
</dbReference>
<evidence type="ECO:0000313" key="10">
    <source>
        <dbReference type="Proteomes" id="UP000515811"/>
    </source>
</evidence>
<dbReference type="InterPro" id="IPR012902">
    <property type="entry name" value="N_methyl_site"/>
</dbReference>
<evidence type="ECO:0000256" key="5">
    <source>
        <dbReference type="ARBA" id="ARBA00022692"/>
    </source>
</evidence>
<accession>A0A7G9RQT2</accession>
<evidence type="ECO:0000256" key="6">
    <source>
        <dbReference type="ARBA" id="ARBA00022989"/>
    </source>
</evidence>
<dbReference type="RefSeq" id="WP_187598202.1">
    <property type="nucleotide sequence ID" value="NZ_CP060714.1"/>
</dbReference>
<dbReference type="SUPFAM" id="SSF54523">
    <property type="entry name" value="Pili subunits"/>
    <property type="match status" value="1"/>
</dbReference>
<dbReference type="AlphaFoldDB" id="A0A7G9RQT2"/>
<dbReference type="PROSITE" id="PS00409">
    <property type="entry name" value="PROKAR_NTER_METHYL"/>
    <property type="match status" value="1"/>
</dbReference>
<evidence type="ECO:0000256" key="3">
    <source>
        <dbReference type="ARBA" id="ARBA00022481"/>
    </source>
</evidence>
<sequence>MALLRRPSHPAARRAAFSVAGGFTLIELMVAIAILAVIALLSWRGLDGMARSQVITRERSDQLVVIQNALAQWNADLDALIAIDNTQPLSWDGQVLRLTRRSSQQPEQGAVVVAWALRMSGDSQQWLRWQSPPVNTRADWNSAWERAAQWARTPSSSEAQRETQLFPLAEWHLYYFVGGAWANALSSSNGSFAEQTLGGLSKAAASIPEGVRVQITLPEGRAISGTITQDWVNPLLGGNKS</sequence>
<protein>
    <submittedName>
        <fullName evidence="9">Prepilin-type N-terminal cleavage/methylation domain-containing protein</fullName>
    </submittedName>
</protein>
<evidence type="ECO:0000313" key="9">
    <source>
        <dbReference type="EMBL" id="QNN57957.1"/>
    </source>
</evidence>
<evidence type="ECO:0000256" key="2">
    <source>
        <dbReference type="ARBA" id="ARBA00022475"/>
    </source>
</evidence>
<feature type="transmembrane region" description="Helical" evidence="8">
    <location>
        <begin position="20"/>
        <end position="43"/>
    </location>
</feature>
<reference evidence="9 10" key="1">
    <citation type="submission" date="2020-08" db="EMBL/GenBank/DDBJ databases">
        <title>Genome sequence of Diaphorobacter ruginosibacter DSM 27467T.</title>
        <authorList>
            <person name="Hyun D.-W."/>
            <person name="Bae J.-W."/>
        </authorList>
    </citation>
    <scope>NUCLEOTIDE SEQUENCE [LARGE SCALE GENOMIC DNA]</scope>
    <source>
        <strain evidence="9 10">DSM 27467</strain>
    </source>
</reference>
<evidence type="ECO:0000256" key="7">
    <source>
        <dbReference type="ARBA" id="ARBA00023136"/>
    </source>
</evidence>
<dbReference type="KEGG" id="drg:H9K76_03515"/>
<keyword evidence="10" id="KW-1185">Reference proteome</keyword>
<proteinExistence type="predicted"/>
<evidence type="ECO:0000256" key="4">
    <source>
        <dbReference type="ARBA" id="ARBA00022519"/>
    </source>
</evidence>
<dbReference type="EMBL" id="CP060714">
    <property type="protein sequence ID" value="QNN57957.1"/>
    <property type="molecule type" value="Genomic_DNA"/>
</dbReference>
<comment type="subcellular location">
    <subcellularLocation>
        <location evidence="1">Cell inner membrane</location>
        <topology evidence="1">Single-pass membrane protein</topology>
    </subcellularLocation>
</comment>
<dbReference type="PANTHER" id="PTHR39583:SF2">
    <property type="entry name" value="TYPE II SECRETION SYSTEM PROTEIN J"/>
    <property type="match status" value="1"/>
</dbReference>
<keyword evidence="5 8" id="KW-0812">Transmembrane</keyword>
<dbReference type="InterPro" id="IPR051621">
    <property type="entry name" value="T2SS_protein_J"/>
</dbReference>
<keyword evidence="6 8" id="KW-1133">Transmembrane helix</keyword>
<keyword evidence="7 8" id="KW-0472">Membrane</keyword>
<evidence type="ECO:0000256" key="1">
    <source>
        <dbReference type="ARBA" id="ARBA00004377"/>
    </source>
</evidence>
<evidence type="ECO:0000256" key="8">
    <source>
        <dbReference type="SAM" id="Phobius"/>
    </source>
</evidence>
<dbReference type="Pfam" id="PF07963">
    <property type="entry name" value="N_methyl"/>
    <property type="match status" value="1"/>
</dbReference>
<dbReference type="GO" id="GO:0005886">
    <property type="term" value="C:plasma membrane"/>
    <property type="evidence" value="ECO:0007669"/>
    <property type="project" value="UniProtKB-SubCell"/>
</dbReference>
<dbReference type="GO" id="GO:0015628">
    <property type="term" value="P:protein secretion by the type II secretion system"/>
    <property type="evidence" value="ECO:0007669"/>
    <property type="project" value="TreeGrafter"/>
</dbReference>
<keyword evidence="4" id="KW-0997">Cell inner membrane</keyword>
<gene>
    <name evidence="9" type="ORF">H9K76_03515</name>
</gene>
<keyword evidence="3" id="KW-0488">Methylation</keyword>
<dbReference type="PANTHER" id="PTHR39583">
    <property type="entry name" value="TYPE II SECRETION SYSTEM PROTEIN J-RELATED"/>
    <property type="match status" value="1"/>
</dbReference>
<name>A0A7G9RQT2_9BURK</name>
<dbReference type="NCBIfam" id="TIGR02532">
    <property type="entry name" value="IV_pilin_GFxxxE"/>
    <property type="match status" value="1"/>
</dbReference>
<keyword evidence="2" id="KW-1003">Cell membrane</keyword>
<organism evidence="9 10">
    <name type="scientific">Diaphorobacter ruginosibacter</name>
    <dbReference type="NCBI Taxonomy" id="1715720"/>
    <lineage>
        <taxon>Bacteria</taxon>
        <taxon>Pseudomonadati</taxon>
        <taxon>Pseudomonadota</taxon>
        <taxon>Betaproteobacteria</taxon>
        <taxon>Burkholderiales</taxon>
        <taxon>Comamonadaceae</taxon>
        <taxon>Diaphorobacter</taxon>
    </lineage>
</organism>